<protein>
    <submittedName>
        <fullName evidence="1">Uncharacterized protein</fullName>
    </submittedName>
</protein>
<keyword evidence="2" id="KW-1185">Reference proteome</keyword>
<dbReference type="Proteomes" id="UP000233551">
    <property type="component" value="Unassembled WGS sequence"/>
</dbReference>
<name>A0A2I0I834_PUNGR</name>
<organism evidence="1 2">
    <name type="scientific">Punica granatum</name>
    <name type="common">Pomegranate</name>
    <dbReference type="NCBI Taxonomy" id="22663"/>
    <lineage>
        <taxon>Eukaryota</taxon>
        <taxon>Viridiplantae</taxon>
        <taxon>Streptophyta</taxon>
        <taxon>Embryophyta</taxon>
        <taxon>Tracheophyta</taxon>
        <taxon>Spermatophyta</taxon>
        <taxon>Magnoliopsida</taxon>
        <taxon>eudicotyledons</taxon>
        <taxon>Gunneridae</taxon>
        <taxon>Pentapetalae</taxon>
        <taxon>rosids</taxon>
        <taxon>malvids</taxon>
        <taxon>Myrtales</taxon>
        <taxon>Lythraceae</taxon>
        <taxon>Punica</taxon>
    </lineage>
</organism>
<dbReference type="AlphaFoldDB" id="A0A2I0I834"/>
<evidence type="ECO:0000313" key="1">
    <source>
        <dbReference type="EMBL" id="PKI39566.1"/>
    </source>
</evidence>
<evidence type="ECO:0000313" key="2">
    <source>
        <dbReference type="Proteomes" id="UP000233551"/>
    </source>
</evidence>
<dbReference type="EMBL" id="PGOL01003807">
    <property type="protein sequence ID" value="PKI39566.1"/>
    <property type="molecule type" value="Genomic_DNA"/>
</dbReference>
<proteinExistence type="predicted"/>
<gene>
    <name evidence="1" type="ORF">CRG98_040036</name>
</gene>
<reference evidence="1 2" key="1">
    <citation type="submission" date="2017-11" db="EMBL/GenBank/DDBJ databases">
        <title>De-novo sequencing of pomegranate (Punica granatum L.) genome.</title>
        <authorList>
            <person name="Akparov Z."/>
            <person name="Amiraslanov A."/>
            <person name="Hajiyeva S."/>
            <person name="Abbasov M."/>
            <person name="Kaur K."/>
            <person name="Hamwieh A."/>
            <person name="Solovyev V."/>
            <person name="Salamov A."/>
            <person name="Braich B."/>
            <person name="Kosarev P."/>
            <person name="Mahmoud A."/>
            <person name="Hajiyev E."/>
            <person name="Babayeva S."/>
            <person name="Izzatullayeva V."/>
            <person name="Mammadov A."/>
            <person name="Mammadov A."/>
            <person name="Sharifova S."/>
            <person name="Ojaghi J."/>
            <person name="Eynullazada K."/>
            <person name="Bayramov B."/>
            <person name="Abdulazimova A."/>
            <person name="Shahmuradov I."/>
        </authorList>
    </citation>
    <scope>NUCLEOTIDE SEQUENCE [LARGE SCALE GENOMIC DNA]</scope>
    <source>
        <strain evidence="2">cv. AG2017</strain>
        <tissue evidence="1">Leaf</tissue>
    </source>
</reference>
<comment type="caution">
    <text evidence="1">The sequence shown here is derived from an EMBL/GenBank/DDBJ whole genome shotgun (WGS) entry which is preliminary data.</text>
</comment>
<accession>A0A2I0I834</accession>
<sequence length="112" mass="12425">MGLIWAVVIIWRFGPNETQTGHLLGTLFGPTPDVHFQVTGPEVCRSPSWEYVVEGGVLVGEWDLNPLNAWLWASDASSWTLVRFAIEGVGFRVLHCFGLELGERLVRCGADN</sequence>